<gene>
    <name evidence="1" type="ORF">OEZ85_003403</name>
</gene>
<evidence type="ECO:0000313" key="1">
    <source>
        <dbReference type="EMBL" id="WIA18702.1"/>
    </source>
</evidence>
<proteinExistence type="predicted"/>
<keyword evidence="2" id="KW-1185">Reference proteome</keyword>
<reference evidence="1 2" key="1">
    <citation type="submission" date="2023-05" db="EMBL/GenBank/DDBJ databases">
        <title>A 100% complete, gapless, phased diploid assembly of the Scenedesmus obliquus UTEX 3031 genome.</title>
        <authorList>
            <person name="Biondi T.C."/>
            <person name="Hanschen E.R."/>
            <person name="Kwon T."/>
            <person name="Eng W."/>
            <person name="Kruse C.P.S."/>
            <person name="Koehler S.I."/>
            <person name="Kunde Y."/>
            <person name="Gleasner C.D."/>
            <person name="You Mak K.T."/>
            <person name="Polle J."/>
            <person name="Hovde B.T."/>
            <person name="Starkenburg S.R."/>
        </authorList>
    </citation>
    <scope>NUCLEOTIDE SEQUENCE [LARGE SCALE GENOMIC DNA]</scope>
    <source>
        <strain evidence="1 2">DOE0152z</strain>
    </source>
</reference>
<evidence type="ECO:0000313" key="2">
    <source>
        <dbReference type="Proteomes" id="UP001244341"/>
    </source>
</evidence>
<dbReference type="Proteomes" id="UP001244341">
    <property type="component" value="Chromosome 10b"/>
</dbReference>
<accession>A0ABY8UBR7</accession>
<dbReference type="EMBL" id="CP126217">
    <property type="protein sequence ID" value="WIA18702.1"/>
    <property type="molecule type" value="Genomic_DNA"/>
</dbReference>
<evidence type="ECO:0008006" key="3">
    <source>
        <dbReference type="Google" id="ProtNLM"/>
    </source>
</evidence>
<sequence length="234" mass="26034">MAHLDLSAAVAASREERLAAWQQVQGRLSLLLRAIEGGAAGMAPPPGGRSAAAARHQLKALISSWAGHVISAHIVSPYEHMSWSVTNMEDLSQRHAPPEHYRHIIGLLRLTAAQQQTIAQGLTVFHELLLSLKEEQTRLQQQMLQLQAAHAPPGAPAGAHSLLQRVETNNWQLSWMICLLNFFISGVLDLPQLCKCTVHSYPWPWWPGPFAEEVLHLYQQQQQQQQQQLVNGQA</sequence>
<protein>
    <recommendedName>
        <fullName evidence="3">DOG1 domain-containing protein</fullName>
    </recommendedName>
</protein>
<name>A0ABY8UBR7_TETOB</name>
<organism evidence="1 2">
    <name type="scientific">Tetradesmus obliquus</name>
    <name type="common">Green alga</name>
    <name type="synonym">Acutodesmus obliquus</name>
    <dbReference type="NCBI Taxonomy" id="3088"/>
    <lineage>
        <taxon>Eukaryota</taxon>
        <taxon>Viridiplantae</taxon>
        <taxon>Chlorophyta</taxon>
        <taxon>core chlorophytes</taxon>
        <taxon>Chlorophyceae</taxon>
        <taxon>CS clade</taxon>
        <taxon>Sphaeropleales</taxon>
        <taxon>Scenedesmaceae</taxon>
        <taxon>Tetradesmus</taxon>
    </lineage>
</organism>